<name>A0AAE1GR72_9NEOP</name>
<proteinExistence type="predicted"/>
<organism evidence="1 2">
    <name type="scientific">Frankliniella fusca</name>
    <dbReference type="NCBI Taxonomy" id="407009"/>
    <lineage>
        <taxon>Eukaryota</taxon>
        <taxon>Metazoa</taxon>
        <taxon>Ecdysozoa</taxon>
        <taxon>Arthropoda</taxon>
        <taxon>Hexapoda</taxon>
        <taxon>Insecta</taxon>
        <taxon>Pterygota</taxon>
        <taxon>Neoptera</taxon>
        <taxon>Paraneoptera</taxon>
        <taxon>Thysanoptera</taxon>
        <taxon>Terebrantia</taxon>
        <taxon>Thripoidea</taxon>
        <taxon>Thripidae</taxon>
        <taxon>Frankliniella</taxon>
    </lineage>
</organism>
<dbReference type="Proteomes" id="UP001219518">
    <property type="component" value="Unassembled WGS sequence"/>
</dbReference>
<comment type="caution">
    <text evidence="1">The sequence shown here is derived from an EMBL/GenBank/DDBJ whole genome shotgun (WGS) entry which is preliminary data.</text>
</comment>
<protein>
    <submittedName>
        <fullName evidence="1">Centrosomal protein of 78 kDa</fullName>
    </submittedName>
</protein>
<dbReference type="AlphaFoldDB" id="A0AAE1GR72"/>
<accession>A0AAE1GR72</accession>
<reference evidence="1" key="2">
    <citation type="journal article" date="2023" name="BMC Genomics">
        <title>Pest status, molecular evolution, and epigenetic factors derived from the genome assembly of Frankliniella fusca, a thysanopteran phytovirus vector.</title>
        <authorList>
            <person name="Catto M.A."/>
            <person name="Labadie P.E."/>
            <person name="Jacobson A.L."/>
            <person name="Kennedy G.G."/>
            <person name="Srinivasan R."/>
            <person name="Hunt B.G."/>
        </authorList>
    </citation>
    <scope>NUCLEOTIDE SEQUENCE</scope>
    <source>
        <strain evidence="1">PL_HMW_Pooled</strain>
    </source>
</reference>
<gene>
    <name evidence="1" type="ORF">KUF71_003043</name>
</gene>
<evidence type="ECO:0000313" key="1">
    <source>
        <dbReference type="EMBL" id="KAK3907544.1"/>
    </source>
</evidence>
<evidence type="ECO:0000313" key="2">
    <source>
        <dbReference type="Proteomes" id="UP001219518"/>
    </source>
</evidence>
<dbReference type="EMBL" id="JAHWGI010000011">
    <property type="protein sequence ID" value="KAK3907544.1"/>
    <property type="molecule type" value="Genomic_DNA"/>
</dbReference>
<sequence length="91" mass="10000">MAQPGGPQYSSFNLELAVPAALPHEDNDTFIIEIQDTSDLEGDEVVVLQCDTTEEFTHQDDENITADLEDLEGDQDVAEQCPDGNNAIYPM</sequence>
<keyword evidence="2" id="KW-1185">Reference proteome</keyword>
<reference evidence="1" key="1">
    <citation type="submission" date="2021-07" db="EMBL/GenBank/DDBJ databases">
        <authorList>
            <person name="Catto M.A."/>
            <person name="Jacobson A."/>
            <person name="Kennedy G."/>
            <person name="Labadie P."/>
            <person name="Hunt B.G."/>
            <person name="Srinivasan R."/>
        </authorList>
    </citation>
    <scope>NUCLEOTIDE SEQUENCE</scope>
    <source>
        <strain evidence="1">PL_HMW_Pooled</strain>
        <tissue evidence="1">Head</tissue>
    </source>
</reference>